<keyword evidence="2" id="KW-0472">Membrane</keyword>
<protein>
    <submittedName>
        <fullName evidence="4">Fungal-specific transcription factor domain-containing protein</fullName>
    </submittedName>
</protein>
<dbReference type="InterPro" id="IPR050987">
    <property type="entry name" value="AtrR-like"/>
</dbReference>
<dbReference type="SMART" id="SM00906">
    <property type="entry name" value="Fungal_trans"/>
    <property type="match status" value="1"/>
</dbReference>
<feature type="transmembrane region" description="Helical" evidence="2">
    <location>
        <begin position="528"/>
        <end position="548"/>
    </location>
</feature>
<dbReference type="GO" id="GO:0003700">
    <property type="term" value="F:DNA-binding transcription factor activity"/>
    <property type="evidence" value="ECO:0007669"/>
    <property type="project" value="InterPro"/>
</dbReference>
<sequence length="657" mass="73995">MECTYMAPTKARRGPKPVSVLSVSTLIFDTDFGILRQDMTASSKLHKLKYTAGYVADLERRAERLERTLKEHNPDIILPESTNRHMALSLRGGSSRPASLTSEVAELDDDFAELDLGERMNNLSLEHDKSLSERCFGPSSGLALFMSALSTKKKLTGSLTTMQIHDYSNLYPWERATADAEEVCYVFPDNDLITSLVVIYFETMNPILPILHRPTFVKNVADGLHLRDENFAATLLFVLAVASRHSDDPRVLADPSSRLSAGWTFIESMPVAKKVLLRPPCLNDIQQTVLAVVYSFGTCVPEFNWMVVGLGLRYAVEIGLHRKKPKGHKPTVDDELKKRSFWALVTLDRLISLYEGRPIMMQEEDFDVELPVECDDEYWDIRSDGEVRFCQPGNKPSKISYFNAQIQLSGIMSVVVRNLYSIKKRQGKLGLPRKDRGDKIISDMDSSMNAWMNSIPDHLRWDPDHDNKIFLYQSSVLYSTYHMLQIYTHRPFLRPGSSFSTPSLVISTMAARSCARILQVHLTRLKIITPHLLIVAFISGTVLAMNIWSGKRVGHPAHAEDLAGYEQCLATFIHASDTWMIAGRSLKIFKGMASFETTNALDGTSIPVTHPQGSTAPIPAPIWDSYDQQDQPSGTVAFPPLVWIFVDEIRFLQIRHT</sequence>
<keyword evidence="2" id="KW-0812">Transmembrane</keyword>
<dbReference type="CDD" id="cd12148">
    <property type="entry name" value="fungal_TF_MHR"/>
    <property type="match status" value="1"/>
</dbReference>
<dbReference type="AlphaFoldDB" id="A0AA39UQC9"/>
<keyword evidence="2" id="KW-1133">Transmembrane helix</keyword>
<dbReference type="Proteomes" id="UP001175228">
    <property type="component" value="Unassembled WGS sequence"/>
</dbReference>
<keyword evidence="5" id="KW-1185">Reference proteome</keyword>
<reference evidence="4" key="1">
    <citation type="submission" date="2023-06" db="EMBL/GenBank/DDBJ databases">
        <authorList>
            <consortium name="Lawrence Berkeley National Laboratory"/>
            <person name="Ahrendt S."/>
            <person name="Sahu N."/>
            <person name="Indic B."/>
            <person name="Wong-Bajracharya J."/>
            <person name="Merenyi Z."/>
            <person name="Ke H.-M."/>
            <person name="Monk M."/>
            <person name="Kocsube S."/>
            <person name="Drula E."/>
            <person name="Lipzen A."/>
            <person name="Balint B."/>
            <person name="Henrissat B."/>
            <person name="Andreopoulos B."/>
            <person name="Martin F.M."/>
            <person name="Harder C.B."/>
            <person name="Rigling D."/>
            <person name="Ford K.L."/>
            <person name="Foster G.D."/>
            <person name="Pangilinan J."/>
            <person name="Papanicolaou A."/>
            <person name="Barry K."/>
            <person name="LaButti K."/>
            <person name="Viragh M."/>
            <person name="Koriabine M."/>
            <person name="Yan M."/>
            <person name="Riley R."/>
            <person name="Champramary S."/>
            <person name="Plett K.L."/>
            <person name="Tsai I.J."/>
            <person name="Slot J."/>
            <person name="Sipos G."/>
            <person name="Plett J."/>
            <person name="Nagy L.G."/>
            <person name="Grigoriev I.V."/>
        </authorList>
    </citation>
    <scope>NUCLEOTIDE SEQUENCE</scope>
    <source>
        <strain evidence="4">HWK02</strain>
    </source>
</reference>
<evidence type="ECO:0000313" key="5">
    <source>
        <dbReference type="Proteomes" id="UP001175228"/>
    </source>
</evidence>
<gene>
    <name evidence="4" type="ORF">EDD18DRAFT_439834</name>
</gene>
<dbReference type="PANTHER" id="PTHR46910:SF38">
    <property type="entry name" value="ZN(2)-C6 FUNGAL-TYPE DOMAIN-CONTAINING PROTEIN"/>
    <property type="match status" value="1"/>
</dbReference>
<feature type="domain" description="Xylanolytic transcriptional activator regulatory" evidence="3">
    <location>
        <begin position="304"/>
        <end position="377"/>
    </location>
</feature>
<dbReference type="GO" id="GO:0003677">
    <property type="term" value="F:DNA binding"/>
    <property type="evidence" value="ECO:0007669"/>
    <property type="project" value="InterPro"/>
</dbReference>
<organism evidence="4 5">
    <name type="scientific">Armillaria luteobubalina</name>
    <dbReference type="NCBI Taxonomy" id="153913"/>
    <lineage>
        <taxon>Eukaryota</taxon>
        <taxon>Fungi</taxon>
        <taxon>Dikarya</taxon>
        <taxon>Basidiomycota</taxon>
        <taxon>Agaricomycotina</taxon>
        <taxon>Agaricomycetes</taxon>
        <taxon>Agaricomycetidae</taxon>
        <taxon>Agaricales</taxon>
        <taxon>Marasmiineae</taxon>
        <taxon>Physalacriaceae</taxon>
        <taxon>Armillaria</taxon>
    </lineage>
</organism>
<accession>A0AA39UQC9</accession>
<dbReference type="EMBL" id="JAUEPU010000027">
    <property type="protein sequence ID" value="KAK0492824.1"/>
    <property type="molecule type" value="Genomic_DNA"/>
</dbReference>
<dbReference type="GO" id="GO:0008270">
    <property type="term" value="F:zinc ion binding"/>
    <property type="evidence" value="ECO:0007669"/>
    <property type="project" value="InterPro"/>
</dbReference>
<evidence type="ECO:0000313" key="4">
    <source>
        <dbReference type="EMBL" id="KAK0492824.1"/>
    </source>
</evidence>
<keyword evidence="1" id="KW-0539">Nucleus</keyword>
<dbReference type="GO" id="GO:0006351">
    <property type="term" value="P:DNA-templated transcription"/>
    <property type="evidence" value="ECO:0007669"/>
    <property type="project" value="InterPro"/>
</dbReference>
<evidence type="ECO:0000256" key="1">
    <source>
        <dbReference type="ARBA" id="ARBA00023242"/>
    </source>
</evidence>
<name>A0AA39UQC9_9AGAR</name>
<comment type="caution">
    <text evidence="4">The sequence shown here is derived from an EMBL/GenBank/DDBJ whole genome shotgun (WGS) entry which is preliminary data.</text>
</comment>
<dbReference type="InterPro" id="IPR007219">
    <property type="entry name" value="XnlR_reg_dom"/>
</dbReference>
<dbReference type="PANTHER" id="PTHR46910">
    <property type="entry name" value="TRANSCRIPTION FACTOR PDR1"/>
    <property type="match status" value="1"/>
</dbReference>
<evidence type="ECO:0000259" key="3">
    <source>
        <dbReference type="SMART" id="SM00906"/>
    </source>
</evidence>
<proteinExistence type="predicted"/>
<dbReference type="Pfam" id="PF04082">
    <property type="entry name" value="Fungal_trans"/>
    <property type="match status" value="1"/>
</dbReference>
<evidence type="ECO:0000256" key="2">
    <source>
        <dbReference type="SAM" id="Phobius"/>
    </source>
</evidence>